<organism evidence="2 3">
    <name type="scientific">Suillus fuscotomentosus</name>
    <dbReference type="NCBI Taxonomy" id="1912939"/>
    <lineage>
        <taxon>Eukaryota</taxon>
        <taxon>Fungi</taxon>
        <taxon>Dikarya</taxon>
        <taxon>Basidiomycota</taxon>
        <taxon>Agaricomycotina</taxon>
        <taxon>Agaricomycetes</taxon>
        <taxon>Agaricomycetidae</taxon>
        <taxon>Boletales</taxon>
        <taxon>Suillineae</taxon>
        <taxon>Suillaceae</taxon>
        <taxon>Suillus</taxon>
    </lineage>
</organism>
<dbReference type="AlphaFoldDB" id="A0AAD4EAA2"/>
<evidence type="ECO:0000256" key="1">
    <source>
        <dbReference type="SAM" id="MobiDB-lite"/>
    </source>
</evidence>
<evidence type="ECO:0000313" key="3">
    <source>
        <dbReference type="Proteomes" id="UP001195769"/>
    </source>
</evidence>
<evidence type="ECO:0000313" key="2">
    <source>
        <dbReference type="EMBL" id="KAG1902590.1"/>
    </source>
</evidence>
<comment type="caution">
    <text evidence="2">The sequence shown here is derived from an EMBL/GenBank/DDBJ whole genome shotgun (WGS) entry which is preliminary data.</text>
</comment>
<feature type="compositionally biased region" description="Low complexity" evidence="1">
    <location>
        <begin position="30"/>
        <end position="42"/>
    </location>
</feature>
<feature type="compositionally biased region" description="Low complexity" evidence="1">
    <location>
        <begin position="11"/>
        <end position="22"/>
    </location>
</feature>
<sequence>MSPSLPPSSPTRPSSPGNCLPPSSSPPSSPLSGSSSAPGSPLFDSFHLSESSPDTRHSDLCASLKGISSAEKTPPPMTPASATEGSNSLFYNPPASPDLSRSARHQFIRDRMSRKFVPYPLDPAPLKVRFAARLMGRERRPYVSSESLLKHAGYLENGLAQMHPSTLYKGYQAQLAARETARQHMLATAWEIEETERFIIFLNAIHADNEDRLKLTDDQLHAFRNLFSERDCVDADDDRDYLQAVYEDECKILKIVASQAEYVAKVLGSRVGKAFQHGVGASRSSSLQPGFVGDDSVDKASVESGADGSGSPTASGVPDDDDNPIYLGTPDNLGIHPKASCVATAM</sequence>
<name>A0AAD4EAA2_9AGAM</name>
<feature type="compositionally biased region" description="Polar residues" evidence="1">
    <location>
        <begin position="80"/>
        <end position="90"/>
    </location>
</feature>
<keyword evidence="3" id="KW-1185">Reference proteome</keyword>
<proteinExistence type="predicted"/>
<gene>
    <name evidence="2" type="ORF">F5891DRAFT_1186238</name>
</gene>
<feature type="region of interest" description="Disordered" evidence="1">
    <location>
        <begin position="280"/>
        <end position="331"/>
    </location>
</feature>
<feature type="region of interest" description="Disordered" evidence="1">
    <location>
        <begin position="1"/>
        <end position="102"/>
    </location>
</feature>
<accession>A0AAD4EAA2</accession>
<dbReference type="Proteomes" id="UP001195769">
    <property type="component" value="Unassembled WGS sequence"/>
</dbReference>
<protein>
    <submittedName>
        <fullName evidence="2">Uncharacterized protein</fullName>
    </submittedName>
</protein>
<reference evidence="2" key="1">
    <citation type="journal article" date="2020" name="New Phytol.">
        <title>Comparative genomics reveals dynamic genome evolution in host specialist ectomycorrhizal fungi.</title>
        <authorList>
            <person name="Lofgren L.A."/>
            <person name="Nguyen N.H."/>
            <person name="Vilgalys R."/>
            <person name="Ruytinx J."/>
            <person name="Liao H.L."/>
            <person name="Branco S."/>
            <person name="Kuo A."/>
            <person name="LaButti K."/>
            <person name="Lipzen A."/>
            <person name="Andreopoulos W."/>
            <person name="Pangilinan J."/>
            <person name="Riley R."/>
            <person name="Hundley H."/>
            <person name="Na H."/>
            <person name="Barry K."/>
            <person name="Grigoriev I.V."/>
            <person name="Stajich J.E."/>
            <person name="Kennedy P.G."/>
        </authorList>
    </citation>
    <scope>NUCLEOTIDE SEQUENCE</scope>
    <source>
        <strain evidence="2">FC203</strain>
    </source>
</reference>
<dbReference type="RefSeq" id="XP_041228165.1">
    <property type="nucleotide sequence ID" value="XM_041366674.1"/>
</dbReference>
<feature type="compositionally biased region" description="Pro residues" evidence="1">
    <location>
        <begin position="1"/>
        <end position="10"/>
    </location>
</feature>
<dbReference type="EMBL" id="JABBWK010000016">
    <property type="protein sequence ID" value="KAG1902590.1"/>
    <property type="molecule type" value="Genomic_DNA"/>
</dbReference>
<dbReference type="GeneID" id="64660972"/>